<dbReference type="Proteomes" id="UP000254100">
    <property type="component" value="Unassembled WGS sequence"/>
</dbReference>
<name>A0A380GXI7_9STAP</name>
<evidence type="ECO:0000259" key="2">
    <source>
        <dbReference type="Pfam" id="PF07853"/>
    </source>
</evidence>
<dbReference type="InterPro" id="IPR012867">
    <property type="entry name" value="DUF1648"/>
</dbReference>
<dbReference type="OrthoDB" id="9808690at2"/>
<evidence type="ECO:0000313" key="3">
    <source>
        <dbReference type="EMBL" id="SUM58440.1"/>
    </source>
</evidence>
<accession>A0A380GXI7</accession>
<sequence>MKKLNLFIPILWLGMVIYLMTVYGQIPNQVGTHYDYQGIPDQYGAKSFLWCLPLIFMLIWGLITLVIHYIPQLERNIKGKNDLSTKAHANELAMTMILVQVGAWLLLITNIYYLAQGKSYIPPKLMIGVLVVLLIYILGLLVKRIIFARK</sequence>
<dbReference type="EMBL" id="UHDT01000001">
    <property type="protein sequence ID" value="SUM58440.1"/>
    <property type="molecule type" value="Genomic_DNA"/>
</dbReference>
<feature type="transmembrane region" description="Helical" evidence="1">
    <location>
        <begin position="7"/>
        <end position="27"/>
    </location>
</feature>
<feature type="transmembrane region" description="Helical" evidence="1">
    <location>
        <begin position="125"/>
        <end position="142"/>
    </location>
</feature>
<keyword evidence="1" id="KW-1133">Transmembrane helix</keyword>
<gene>
    <name evidence="3" type="ORF">NCTC13832_02190</name>
</gene>
<dbReference type="Pfam" id="PF07853">
    <property type="entry name" value="DUF1648"/>
    <property type="match status" value="1"/>
</dbReference>
<evidence type="ECO:0000313" key="4">
    <source>
        <dbReference type="Proteomes" id="UP000254100"/>
    </source>
</evidence>
<keyword evidence="1" id="KW-0472">Membrane</keyword>
<dbReference type="RefSeq" id="WP_052502893.1">
    <property type="nucleotide sequence ID" value="NZ_JXWY01000043.1"/>
</dbReference>
<protein>
    <submittedName>
        <fullName evidence="3">Predicted membrane protein</fullName>
    </submittedName>
</protein>
<dbReference type="AlphaFoldDB" id="A0A380GXI7"/>
<feature type="transmembrane region" description="Helical" evidence="1">
    <location>
        <begin position="47"/>
        <end position="71"/>
    </location>
</feature>
<reference evidence="3 4" key="1">
    <citation type="submission" date="2018-06" db="EMBL/GenBank/DDBJ databases">
        <authorList>
            <consortium name="Pathogen Informatics"/>
            <person name="Doyle S."/>
        </authorList>
    </citation>
    <scope>NUCLEOTIDE SEQUENCE [LARGE SCALE GENOMIC DNA]</scope>
    <source>
        <strain evidence="3 4">NCTC13832</strain>
    </source>
</reference>
<evidence type="ECO:0000256" key="1">
    <source>
        <dbReference type="SAM" id="Phobius"/>
    </source>
</evidence>
<keyword evidence="1" id="KW-0812">Transmembrane</keyword>
<organism evidence="3 4">
    <name type="scientific">Staphylococcus microti</name>
    <dbReference type="NCBI Taxonomy" id="569857"/>
    <lineage>
        <taxon>Bacteria</taxon>
        <taxon>Bacillati</taxon>
        <taxon>Bacillota</taxon>
        <taxon>Bacilli</taxon>
        <taxon>Bacillales</taxon>
        <taxon>Staphylococcaceae</taxon>
        <taxon>Staphylococcus</taxon>
    </lineage>
</organism>
<feature type="transmembrane region" description="Helical" evidence="1">
    <location>
        <begin position="92"/>
        <end position="113"/>
    </location>
</feature>
<proteinExistence type="predicted"/>
<feature type="domain" description="DUF1648" evidence="2">
    <location>
        <begin position="10"/>
        <end position="56"/>
    </location>
</feature>